<dbReference type="GO" id="GO:0016289">
    <property type="term" value="F:acyl-CoA hydrolase activity"/>
    <property type="evidence" value="ECO:0007669"/>
    <property type="project" value="UniProtKB-ARBA"/>
</dbReference>
<keyword evidence="6" id="KW-0053">Apoptosis</keyword>
<evidence type="ECO:0000256" key="11">
    <source>
        <dbReference type="ARBA" id="ARBA00023136"/>
    </source>
</evidence>
<keyword evidence="9" id="KW-0809">Transit peptide</keyword>
<evidence type="ECO:0000256" key="5">
    <source>
        <dbReference type="ARBA" id="ARBA00022490"/>
    </source>
</evidence>
<evidence type="ECO:0000256" key="8">
    <source>
        <dbReference type="ARBA" id="ARBA00022832"/>
    </source>
</evidence>
<dbReference type="Gene3D" id="3.10.129.10">
    <property type="entry name" value="Hotdog Thioesterase"/>
    <property type="match status" value="1"/>
</dbReference>
<comment type="caution">
    <text evidence="25">The sequence shown here is derived from an EMBL/GenBank/DDBJ whole genome shotgun (WGS) entry which is preliminary data.</text>
</comment>
<proteinExistence type="inferred from homology"/>
<evidence type="ECO:0000256" key="19">
    <source>
        <dbReference type="ARBA" id="ARBA00047588"/>
    </source>
</evidence>
<evidence type="ECO:0000256" key="3">
    <source>
        <dbReference type="ARBA" id="ARBA00004632"/>
    </source>
</evidence>
<name>A0A7C4JU08_9BACT</name>
<dbReference type="GO" id="GO:0006631">
    <property type="term" value="P:fatty acid metabolic process"/>
    <property type="evidence" value="ECO:0007669"/>
    <property type="project" value="UniProtKB-KW"/>
</dbReference>
<dbReference type="GO" id="GO:0016020">
    <property type="term" value="C:membrane"/>
    <property type="evidence" value="ECO:0007669"/>
    <property type="project" value="UniProtKB-SubCell"/>
</dbReference>
<dbReference type="NCBIfam" id="TIGR00369">
    <property type="entry name" value="unchar_dom_1"/>
    <property type="match status" value="1"/>
</dbReference>
<feature type="domain" description="Thioesterase" evidence="24">
    <location>
        <begin position="50"/>
        <end position="120"/>
    </location>
</feature>
<keyword evidence="12" id="KW-0966">Cell projection</keyword>
<comment type="catalytic activity">
    <reaction evidence="19">
        <text>octanoyl-CoA + H2O = octanoate + CoA + H(+)</text>
        <dbReference type="Rhea" id="RHEA:30143"/>
        <dbReference type="ChEBI" id="CHEBI:15377"/>
        <dbReference type="ChEBI" id="CHEBI:15378"/>
        <dbReference type="ChEBI" id="CHEBI:25646"/>
        <dbReference type="ChEBI" id="CHEBI:57287"/>
        <dbReference type="ChEBI" id="CHEBI:57386"/>
    </reaction>
    <physiologicalReaction direction="left-to-right" evidence="19">
        <dbReference type="Rhea" id="RHEA:30144"/>
    </physiologicalReaction>
</comment>
<evidence type="ECO:0000256" key="18">
    <source>
        <dbReference type="ARBA" id="ARBA00043210"/>
    </source>
</evidence>
<evidence type="ECO:0000256" key="23">
    <source>
        <dbReference type="ARBA" id="ARBA00048180"/>
    </source>
</evidence>
<dbReference type="SUPFAM" id="SSF54637">
    <property type="entry name" value="Thioesterase/thiol ester dehydrase-isomerase"/>
    <property type="match status" value="1"/>
</dbReference>
<reference evidence="25" key="1">
    <citation type="journal article" date="2020" name="mSystems">
        <title>Genome- and Community-Level Interaction Insights into Carbon Utilization and Element Cycling Functions of Hydrothermarchaeota in Hydrothermal Sediment.</title>
        <authorList>
            <person name="Zhou Z."/>
            <person name="Liu Y."/>
            <person name="Xu W."/>
            <person name="Pan J."/>
            <person name="Luo Z.H."/>
            <person name="Li M."/>
        </authorList>
    </citation>
    <scope>NUCLEOTIDE SEQUENCE [LARGE SCALE GENOMIC DNA]</scope>
    <source>
        <strain evidence="25">SpSt-6</strain>
    </source>
</reference>
<protein>
    <recommendedName>
        <fullName evidence="17">Acyl-coenzyme A thioesterase THEM4</fullName>
        <ecNumber evidence="16">3.1.2.2</ecNumber>
    </recommendedName>
    <alternativeName>
        <fullName evidence="18">Thioesterase superfamily member 4</fullName>
    </alternativeName>
</protein>
<accession>A0A7C4JU08</accession>
<comment type="catalytic activity">
    <reaction evidence="22">
        <text>dodecanoyl-CoA + H2O = dodecanoate + CoA + H(+)</text>
        <dbReference type="Rhea" id="RHEA:30135"/>
        <dbReference type="ChEBI" id="CHEBI:15377"/>
        <dbReference type="ChEBI" id="CHEBI:15378"/>
        <dbReference type="ChEBI" id="CHEBI:18262"/>
        <dbReference type="ChEBI" id="CHEBI:57287"/>
        <dbReference type="ChEBI" id="CHEBI:57375"/>
    </reaction>
    <physiologicalReaction direction="left-to-right" evidence="22">
        <dbReference type="Rhea" id="RHEA:30136"/>
    </physiologicalReaction>
</comment>
<organism evidence="25">
    <name type="scientific">Thermodesulfobacterium geofontis</name>
    <dbReference type="NCBI Taxonomy" id="1295609"/>
    <lineage>
        <taxon>Bacteria</taxon>
        <taxon>Pseudomonadati</taxon>
        <taxon>Thermodesulfobacteriota</taxon>
        <taxon>Thermodesulfobacteria</taxon>
        <taxon>Thermodesulfobacteriales</taxon>
        <taxon>Thermodesulfobacteriaceae</taxon>
        <taxon>Thermodesulfobacterium</taxon>
    </lineage>
</organism>
<evidence type="ECO:0000256" key="4">
    <source>
        <dbReference type="ARBA" id="ARBA00022475"/>
    </source>
</evidence>
<evidence type="ECO:0000256" key="15">
    <source>
        <dbReference type="ARBA" id="ARBA00038456"/>
    </source>
</evidence>
<comment type="subcellular location">
    <subcellularLocation>
        <location evidence="3">Cell projection</location>
        <location evidence="3">Ruffle membrane</location>
    </subcellularLocation>
    <subcellularLocation>
        <location evidence="2">Cytoplasm</location>
    </subcellularLocation>
    <subcellularLocation>
        <location evidence="1">Membrane</location>
        <topology evidence="1">Peripheral membrane protein</topology>
    </subcellularLocation>
</comment>
<comment type="catalytic activity">
    <reaction evidence="23">
        <text>tetradecanoyl-CoA + H2O = tetradecanoate + CoA + H(+)</text>
        <dbReference type="Rhea" id="RHEA:40119"/>
        <dbReference type="ChEBI" id="CHEBI:15377"/>
        <dbReference type="ChEBI" id="CHEBI:15378"/>
        <dbReference type="ChEBI" id="CHEBI:30807"/>
        <dbReference type="ChEBI" id="CHEBI:57287"/>
        <dbReference type="ChEBI" id="CHEBI:57385"/>
    </reaction>
    <physiologicalReaction direction="left-to-right" evidence="23">
        <dbReference type="Rhea" id="RHEA:40120"/>
    </physiologicalReaction>
</comment>
<dbReference type="GO" id="GO:0005737">
    <property type="term" value="C:cytoplasm"/>
    <property type="evidence" value="ECO:0007669"/>
    <property type="project" value="UniProtKB-SubCell"/>
</dbReference>
<dbReference type="PANTHER" id="PTHR12418:SF19">
    <property type="entry name" value="ACYL-COENZYME A THIOESTERASE THEM4"/>
    <property type="match status" value="1"/>
</dbReference>
<comment type="catalytic activity">
    <reaction evidence="13">
        <text>(5Z,8Z,11Z,14Z)-eicosatetraenoyl-CoA + H2O = (5Z,8Z,11Z,14Z)-eicosatetraenoate + CoA + H(+)</text>
        <dbReference type="Rhea" id="RHEA:40151"/>
        <dbReference type="ChEBI" id="CHEBI:15377"/>
        <dbReference type="ChEBI" id="CHEBI:15378"/>
        <dbReference type="ChEBI" id="CHEBI:32395"/>
        <dbReference type="ChEBI" id="CHEBI:57287"/>
        <dbReference type="ChEBI" id="CHEBI:57368"/>
    </reaction>
    <physiologicalReaction direction="left-to-right" evidence="13">
        <dbReference type="Rhea" id="RHEA:40152"/>
    </physiologicalReaction>
</comment>
<evidence type="ECO:0000256" key="1">
    <source>
        <dbReference type="ARBA" id="ARBA00004170"/>
    </source>
</evidence>
<dbReference type="CDD" id="cd03443">
    <property type="entry name" value="PaaI_thioesterase"/>
    <property type="match status" value="1"/>
</dbReference>
<dbReference type="Pfam" id="PF03061">
    <property type="entry name" value="4HBT"/>
    <property type="match status" value="1"/>
</dbReference>
<keyword evidence="11" id="KW-0472">Membrane</keyword>
<dbReference type="EC" id="3.1.2.2" evidence="16"/>
<evidence type="ECO:0000256" key="17">
    <source>
        <dbReference type="ARBA" id="ARBA00040123"/>
    </source>
</evidence>
<evidence type="ECO:0000259" key="24">
    <source>
        <dbReference type="Pfam" id="PF03061"/>
    </source>
</evidence>
<evidence type="ECO:0000256" key="9">
    <source>
        <dbReference type="ARBA" id="ARBA00022946"/>
    </source>
</evidence>
<dbReference type="InterPro" id="IPR052365">
    <property type="entry name" value="THEM4/THEM5_acyl-CoA_thioest"/>
</dbReference>
<evidence type="ECO:0000256" key="10">
    <source>
        <dbReference type="ARBA" id="ARBA00023098"/>
    </source>
</evidence>
<keyword evidence="7" id="KW-0378">Hydrolase</keyword>
<dbReference type="InterPro" id="IPR003736">
    <property type="entry name" value="PAAI_dom"/>
</dbReference>
<gene>
    <name evidence="25" type="ORF">ENT66_08830</name>
</gene>
<dbReference type="AlphaFoldDB" id="A0A7C4JU08"/>
<sequence>MEKKETLQIDNYCFVCGKENPKGLKAKFISFNGKAKAEMILDKEYQGYSGIIHGGIIAALLDEACAYAGISLGYYTVTAEMKIRYRKTLKVGEKIIIEAFAEQIKSKLIQAKAQIKDFNNTIIAEAEGKLIIKEKIEKS</sequence>
<comment type="catalytic activity">
    <reaction evidence="14">
        <text>(9Z)-octadecenoyl-CoA + H2O = (9Z)-octadecenoate + CoA + H(+)</text>
        <dbReference type="Rhea" id="RHEA:40139"/>
        <dbReference type="ChEBI" id="CHEBI:15377"/>
        <dbReference type="ChEBI" id="CHEBI:15378"/>
        <dbReference type="ChEBI" id="CHEBI:30823"/>
        <dbReference type="ChEBI" id="CHEBI:57287"/>
        <dbReference type="ChEBI" id="CHEBI:57387"/>
    </reaction>
    <physiologicalReaction direction="left-to-right" evidence="14">
        <dbReference type="Rhea" id="RHEA:40140"/>
    </physiologicalReaction>
</comment>
<evidence type="ECO:0000256" key="6">
    <source>
        <dbReference type="ARBA" id="ARBA00022703"/>
    </source>
</evidence>
<dbReference type="PANTHER" id="PTHR12418">
    <property type="entry name" value="ACYL-COENZYME A THIOESTERASE THEM4"/>
    <property type="match status" value="1"/>
</dbReference>
<evidence type="ECO:0000256" key="22">
    <source>
        <dbReference type="ARBA" id="ARBA00048074"/>
    </source>
</evidence>
<evidence type="ECO:0000256" key="20">
    <source>
        <dbReference type="ARBA" id="ARBA00047734"/>
    </source>
</evidence>
<keyword evidence="10" id="KW-0443">Lipid metabolism</keyword>
<comment type="similarity">
    <text evidence="15">Belongs to the THEM4/THEM5 thioesterase family.</text>
</comment>
<evidence type="ECO:0000256" key="21">
    <source>
        <dbReference type="ARBA" id="ARBA00047969"/>
    </source>
</evidence>
<evidence type="ECO:0000256" key="2">
    <source>
        <dbReference type="ARBA" id="ARBA00004496"/>
    </source>
</evidence>
<dbReference type="InterPro" id="IPR029069">
    <property type="entry name" value="HotDog_dom_sf"/>
</dbReference>
<comment type="catalytic activity">
    <reaction evidence="21">
        <text>decanoyl-CoA + H2O = decanoate + CoA + H(+)</text>
        <dbReference type="Rhea" id="RHEA:40059"/>
        <dbReference type="ChEBI" id="CHEBI:15377"/>
        <dbReference type="ChEBI" id="CHEBI:15378"/>
        <dbReference type="ChEBI" id="CHEBI:27689"/>
        <dbReference type="ChEBI" id="CHEBI:57287"/>
        <dbReference type="ChEBI" id="CHEBI:61430"/>
    </reaction>
    <physiologicalReaction direction="left-to-right" evidence="21">
        <dbReference type="Rhea" id="RHEA:40060"/>
    </physiologicalReaction>
</comment>
<dbReference type="InterPro" id="IPR006683">
    <property type="entry name" value="Thioestr_dom"/>
</dbReference>
<comment type="catalytic activity">
    <reaction evidence="20">
        <text>hexadecanoyl-CoA + H2O = hexadecanoate + CoA + H(+)</text>
        <dbReference type="Rhea" id="RHEA:16645"/>
        <dbReference type="ChEBI" id="CHEBI:7896"/>
        <dbReference type="ChEBI" id="CHEBI:15377"/>
        <dbReference type="ChEBI" id="CHEBI:15378"/>
        <dbReference type="ChEBI" id="CHEBI:57287"/>
        <dbReference type="ChEBI" id="CHEBI:57379"/>
        <dbReference type="EC" id="3.1.2.2"/>
    </reaction>
    <physiologicalReaction direction="left-to-right" evidence="20">
        <dbReference type="Rhea" id="RHEA:16646"/>
    </physiologicalReaction>
</comment>
<keyword evidence="4" id="KW-1003">Cell membrane</keyword>
<evidence type="ECO:0000256" key="14">
    <source>
        <dbReference type="ARBA" id="ARBA00037002"/>
    </source>
</evidence>
<keyword evidence="8" id="KW-0276">Fatty acid metabolism</keyword>
<evidence type="ECO:0000313" key="25">
    <source>
        <dbReference type="EMBL" id="HGQ86348.1"/>
    </source>
</evidence>
<evidence type="ECO:0000256" key="16">
    <source>
        <dbReference type="ARBA" id="ARBA00038848"/>
    </source>
</evidence>
<dbReference type="EMBL" id="DSZN01000137">
    <property type="protein sequence ID" value="HGQ86348.1"/>
    <property type="molecule type" value="Genomic_DNA"/>
</dbReference>
<evidence type="ECO:0000256" key="12">
    <source>
        <dbReference type="ARBA" id="ARBA00023273"/>
    </source>
</evidence>
<keyword evidence="5" id="KW-0963">Cytoplasm</keyword>
<evidence type="ECO:0000256" key="7">
    <source>
        <dbReference type="ARBA" id="ARBA00022801"/>
    </source>
</evidence>
<evidence type="ECO:0000256" key="13">
    <source>
        <dbReference type="ARBA" id="ARBA00035852"/>
    </source>
</evidence>